<dbReference type="RefSeq" id="WP_409658578.1">
    <property type="nucleotide sequence ID" value="NZ_JBKBUW010000067.1"/>
</dbReference>
<reference evidence="1" key="1">
    <citation type="journal article" date="2020" name="mSystems">
        <title>Genome- and Community-Level Interaction Insights into Carbon Utilization and Element Cycling Functions of Hydrothermarchaeota in Hydrothermal Sediment.</title>
        <authorList>
            <person name="Zhou Z."/>
            <person name="Liu Y."/>
            <person name="Xu W."/>
            <person name="Pan J."/>
            <person name="Luo Z.H."/>
            <person name="Li M."/>
        </authorList>
    </citation>
    <scope>NUCLEOTIDE SEQUENCE [LARGE SCALE GENOMIC DNA]</scope>
    <source>
        <strain evidence="1">SpSt-524</strain>
    </source>
</reference>
<dbReference type="EMBL" id="DSWI01000021">
    <property type="protein sequence ID" value="HFG21084.1"/>
    <property type="molecule type" value="Genomic_DNA"/>
</dbReference>
<organism evidence="1">
    <name type="scientific">Meiothermus ruber</name>
    <dbReference type="NCBI Taxonomy" id="277"/>
    <lineage>
        <taxon>Bacteria</taxon>
        <taxon>Thermotogati</taxon>
        <taxon>Deinococcota</taxon>
        <taxon>Deinococci</taxon>
        <taxon>Thermales</taxon>
        <taxon>Thermaceae</taxon>
        <taxon>Meiothermus</taxon>
    </lineage>
</organism>
<comment type="caution">
    <text evidence="1">The sequence shown here is derived from an EMBL/GenBank/DDBJ whole genome shotgun (WGS) entry which is preliminary data.</text>
</comment>
<sequence length="96" mass="10777">MLEQLTELLLEDEALTDGLSDEEASELLGWLIGIAESLEAESGEMPQAYISQLKQFGREIARISSRYKVPVQELIDLVELAWEEPNETSSPKPMRA</sequence>
<gene>
    <name evidence="1" type="ORF">ENS82_10280</name>
</gene>
<dbReference type="AlphaFoldDB" id="A0A7C3I4G8"/>
<accession>A0A7C3I4G8</accession>
<protein>
    <submittedName>
        <fullName evidence="1">Uncharacterized protein</fullName>
    </submittedName>
</protein>
<proteinExistence type="predicted"/>
<name>A0A7C3I4G8_MEIRU</name>
<evidence type="ECO:0000313" key="1">
    <source>
        <dbReference type="EMBL" id="HFG21084.1"/>
    </source>
</evidence>